<dbReference type="InterPro" id="IPR050574">
    <property type="entry name" value="HPF/YfiA_ribosome-assoc"/>
</dbReference>
<dbReference type="FunFam" id="3.30.160.100:FF:000001">
    <property type="entry name" value="Ribosome hibernation promoting factor"/>
    <property type="match status" value="1"/>
</dbReference>
<evidence type="ECO:0000256" key="1">
    <source>
        <dbReference type="ARBA" id="ARBA00022845"/>
    </source>
</evidence>
<dbReference type="Proteomes" id="UP001161422">
    <property type="component" value="Unassembled WGS sequence"/>
</dbReference>
<dbReference type="AlphaFoldDB" id="A0AA37W131"/>
<keyword evidence="7" id="KW-1185">Reference proteome</keyword>
<sequence length="95" mass="10973">MQINLTGHHVEITDSLRDYVETKFAKLERHFDQINNVYVVLNVEKLQQKAEASVNLPGGEVFATSEHTDMYAAIDSLIDKLDRQVIKHKEKLTRH</sequence>
<dbReference type="PANTHER" id="PTHR33231:SF1">
    <property type="entry name" value="30S RIBOSOMAL PROTEIN"/>
    <property type="match status" value="1"/>
</dbReference>
<protein>
    <recommendedName>
        <fullName evidence="4">Ribosome hibernation promoting factor</fullName>
    </recommendedName>
    <alternativeName>
        <fullName evidence="5">Hibernation factor HPF</fullName>
    </alternativeName>
</protein>
<dbReference type="SUPFAM" id="SSF69754">
    <property type="entry name" value="Ribosome binding protein Y (YfiA homologue)"/>
    <property type="match status" value="1"/>
</dbReference>
<accession>A0AA37W131</accession>
<proteinExistence type="inferred from homology"/>
<dbReference type="Pfam" id="PF02482">
    <property type="entry name" value="Ribosomal_S30AE"/>
    <property type="match status" value="1"/>
</dbReference>
<comment type="similarity">
    <text evidence="2">Belongs to the HPF/YfiA ribosome-associated protein family. Short HPF subfamily.</text>
</comment>
<evidence type="ECO:0000256" key="2">
    <source>
        <dbReference type="ARBA" id="ARBA00038434"/>
    </source>
</evidence>
<reference evidence="6" key="2">
    <citation type="submission" date="2023-01" db="EMBL/GenBank/DDBJ databases">
        <title>Draft genome sequence of Paraferrimonas sedimenticola strain NBRC 101628.</title>
        <authorList>
            <person name="Sun Q."/>
            <person name="Mori K."/>
        </authorList>
    </citation>
    <scope>NUCLEOTIDE SEQUENCE</scope>
    <source>
        <strain evidence="6">NBRC 101628</strain>
    </source>
</reference>
<dbReference type="NCBIfam" id="NF007780">
    <property type="entry name" value="PRK10470.1"/>
    <property type="match status" value="1"/>
</dbReference>
<dbReference type="RefSeq" id="WP_095506401.1">
    <property type="nucleotide sequence ID" value="NZ_BSNC01000003.1"/>
</dbReference>
<reference evidence="6" key="1">
    <citation type="journal article" date="2014" name="Int. J. Syst. Evol. Microbiol.">
        <title>Complete genome sequence of Corynebacterium casei LMG S-19264T (=DSM 44701T), isolated from a smear-ripened cheese.</title>
        <authorList>
            <consortium name="US DOE Joint Genome Institute (JGI-PGF)"/>
            <person name="Walter F."/>
            <person name="Albersmeier A."/>
            <person name="Kalinowski J."/>
            <person name="Ruckert C."/>
        </authorList>
    </citation>
    <scope>NUCLEOTIDE SEQUENCE</scope>
    <source>
        <strain evidence="6">NBRC 101628</strain>
    </source>
</reference>
<keyword evidence="1" id="KW-0810">Translation regulation</keyword>
<evidence type="ECO:0000256" key="4">
    <source>
        <dbReference type="ARBA" id="ARBA00041148"/>
    </source>
</evidence>
<dbReference type="InterPro" id="IPR036567">
    <property type="entry name" value="RHF-like"/>
</dbReference>
<dbReference type="GO" id="GO:0022627">
    <property type="term" value="C:cytosolic small ribosomal subunit"/>
    <property type="evidence" value="ECO:0007669"/>
    <property type="project" value="TreeGrafter"/>
</dbReference>
<evidence type="ECO:0000256" key="3">
    <source>
        <dbReference type="ARBA" id="ARBA00038695"/>
    </source>
</evidence>
<dbReference type="GO" id="GO:0043024">
    <property type="term" value="F:ribosomal small subunit binding"/>
    <property type="evidence" value="ECO:0007669"/>
    <property type="project" value="TreeGrafter"/>
</dbReference>
<evidence type="ECO:0000313" key="6">
    <source>
        <dbReference type="EMBL" id="GLP95832.1"/>
    </source>
</evidence>
<dbReference type="EMBL" id="BSNC01000003">
    <property type="protein sequence ID" value="GLP95832.1"/>
    <property type="molecule type" value="Genomic_DNA"/>
</dbReference>
<comment type="subunit">
    <text evidence="3">Associates exclusively with 100S ribosomes, which are dimers of 70S ribosomes.</text>
</comment>
<evidence type="ECO:0000313" key="7">
    <source>
        <dbReference type="Proteomes" id="UP001161422"/>
    </source>
</evidence>
<dbReference type="PANTHER" id="PTHR33231">
    <property type="entry name" value="30S RIBOSOMAL PROTEIN"/>
    <property type="match status" value="1"/>
</dbReference>
<gene>
    <name evidence="6" type="primary">yhbH</name>
    <name evidence="6" type="ORF">GCM10007895_11380</name>
</gene>
<dbReference type="InterPro" id="IPR003489">
    <property type="entry name" value="RHF/RaiA"/>
</dbReference>
<dbReference type="Gene3D" id="3.30.160.100">
    <property type="entry name" value="Ribosome hibernation promotion factor-like"/>
    <property type="match status" value="1"/>
</dbReference>
<dbReference type="GO" id="GO:0045900">
    <property type="term" value="P:negative regulation of translational elongation"/>
    <property type="evidence" value="ECO:0007669"/>
    <property type="project" value="TreeGrafter"/>
</dbReference>
<dbReference type="NCBIfam" id="TIGR00741">
    <property type="entry name" value="yfiA"/>
    <property type="match status" value="1"/>
</dbReference>
<comment type="caution">
    <text evidence="6">The sequence shown here is derived from an EMBL/GenBank/DDBJ whole genome shotgun (WGS) entry which is preliminary data.</text>
</comment>
<name>A0AA37W131_9GAMM</name>
<evidence type="ECO:0000256" key="5">
    <source>
        <dbReference type="ARBA" id="ARBA00041319"/>
    </source>
</evidence>
<organism evidence="6 7">
    <name type="scientific">Paraferrimonas sedimenticola</name>
    <dbReference type="NCBI Taxonomy" id="375674"/>
    <lineage>
        <taxon>Bacteria</taxon>
        <taxon>Pseudomonadati</taxon>
        <taxon>Pseudomonadota</taxon>
        <taxon>Gammaproteobacteria</taxon>
        <taxon>Alteromonadales</taxon>
        <taxon>Ferrimonadaceae</taxon>
        <taxon>Paraferrimonas</taxon>
    </lineage>
</organism>
<dbReference type="CDD" id="cd00552">
    <property type="entry name" value="RaiA"/>
    <property type="match status" value="1"/>
</dbReference>